<dbReference type="EMBL" id="CP136051">
    <property type="protein sequence ID" value="WOK09360.1"/>
    <property type="molecule type" value="Genomic_DNA"/>
</dbReference>
<keyword evidence="2" id="KW-1185">Reference proteome</keyword>
<sequence length="198" mass="23337">MANEDELNKWLKFLDPENLKGNLVFSSLFIASFEAFKDHTIETVKFFFNTGFINGEYTFSDTYEKDVKSKDKSVLKATLLWLKDMGAITTEDIAKVDELRQYRNKLSHELMALLFEGLPQEFPEKLADLILLRVKIEKWWTLNIEIPTNPDFDSEEEISEKDILTPSQIFHQLVFDMLSGDEKTAHYYQEEFKKRFKK</sequence>
<protein>
    <recommendedName>
        <fullName evidence="3">DUF4145 domain-containing protein</fullName>
    </recommendedName>
</protein>
<proteinExistence type="predicted"/>
<dbReference type="Proteomes" id="UP001302349">
    <property type="component" value="Chromosome"/>
</dbReference>
<dbReference type="RefSeq" id="WP_317491980.1">
    <property type="nucleotide sequence ID" value="NZ_CP136051.1"/>
</dbReference>
<evidence type="ECO:0000313" key="1">
    <source>
        <dbReference type="EMBL" id="WOK09360.1"/>
    </source>
</evidence>
<evidence type="ECO:0008006" key="3">
    <source>
        <dbReference type="Google" id="ProtNLM"/>
    </source>
</evidence>
<evidence type="ECO:0000313" key="2">
    <source>
        <dbReference type="Proteomes" id="UP001302349"/>
    </source>
</evidence>
<name>A0ABZ0IWC1_9BACT</name>
<organism evidence="1 2">
    <name type="scientific">Imperialibacter roseus</name>
    <dbReference type="NCBI Taxonomy" id="1324217"/>
    <lineage>
        <taxon>Bacteria</taxon>
        <taxon>Pseudomonadati</taxon>
        <taxon>Bacteroidota</taxon>
        <taxon>Cytophagia</taxon>
        <taxon>Cytophagales</taxon>
        <taxon>Flammeovirgaceae</taxon>
        <taxon>Imperialibacter</taxon>
    </lineage>
</organism>
<reference evidence="1 2" key="1">
    <citation type="journal article" date="2023" name="Microbiol. Resour. Announc.">
        <title>Complete Genome Sequence of Imperialibacter roseus strain P4T.</title>
        <authorList>
            <person name="Tizabi D.R."/>
            <person name="Bachvaroff T."/>
            <person name="Hill R.T."/>
        </authorList>
    </citation>
    <scope>NUCLEOTIDE SEQUENCE [LARGE SCALE GENOMIC DNA]</scope>
    <source>
        <strain evidence="1 2">P4T</strain>
    </source>
</reference>
<accession>A0ABZ0IWC1</accession>
<gene>
    <name evidence="1" type="ORF">RT717_11990</name>
</gene>